<evidence type="ECO:0000259" key="8">
    <source>
        <dbReference type="PROSITE" id="PS51321"/>
    </source>
</evidence>
<name>A0A6N2N4Z8_SALVM</name>
<dbReference type="InterPro" id="IPR003618">
    <property type="entry name" value="TFIIS_cen_dom"/>
</dbReference>
<gene>
    <name evidence="9" type="ORF">SVIM_LOCUS466354</name>
</gene>
<organism evidence="9">
    <name type="scientific">Salix viminalis</name>
    <name type="common">Common osier</name>
    <name type="synonym">Basket willow</name>
    <dbReference type="NCBI Taxonomy" id="40686"/>
    <lineage>
        <taxon>Eukaryota</taxon>
        <taxon>Viridiplantae</taxon>
        <taxon>Streptophyta</taxon>
        <taxon>Embryophyta</taxon>
        <taxon>Tracheophyta</taxon>
        <taxon>Spermatophyta</taxon>
        <taxon>Magnoliopsida</taxon>
        <taxon>eudicotyledons</taxon>
        <taxon>Gunneridae</taxon>
        <taxon>Pentapetalae</taxon>
        <taxon>rosids</taxon>
        <taxon>fabids</taxon>
        <taxon>Malpighiales</taxon>
        <taxon>Salicaceae</taxon>
        <taxon>Saliceae</taxon>
        <taxon>Salix</taxon>
    </lineage>
</organism>
<evidence type="ECO:0008006" key="10">
    <source>
        <dbReference type="Google" id="ProtNLM"/>
    </source>
</evidence>
<dbReference type="SMART" id="SM00510">
    <property type="entry name" value="TFS2M"/>
    <property type="match status" value="1"/>
</dbReference>
<dbReference type="InterPro" id="IPR036575">
    <property type="entry name" value="TFIIS_cen_dom_sf"/>
</dbReference>
<dbReference type="PIRSF" id="PIRSF006704">
    <property type="entry name" value="TF_IIS"/>
    <property type="match status" value="1"/>
</dbReference>
<accession>A0A6N2N4Z8</accession>
<evidence type="ECO:0000256" key="4">
    <source>
        <dbReference type="ARBA" id="ARBA00022833"/>
    </source>
</evidence>
<dbReference type="EMBL" id="CAADRP010002151">
    <property type="protein sequence ID" value="VFU61986.1"/>
    <property type="molecule type" value="Genomic_DNA"/>
</dbReference>
<dbReference type="GO" id="GO:0005634">
    <property type="term" value="C:nucleus"/>
    <property type="evidence" value="ECO:0007669"/>
    <property type="project" value="UniProtKB-SubCell"/>
</dbReference>
<reference evidence="9" key="1">
    <citation type="submission" date="2019-03" db="EMBL/GenBank/DDBJ databases">
        <authorList>
            <person name="Mank J."/>
            <person name="Almeida P."/>
        </authorList>
    </citation>
    <scope>NUCLEOTIDE SEQUENCE</scope>
    <source>
        <strain evidence="9">78183</strain>
    </source>
</reference>
<dbReference type="PROSITE" id="PS51319">
    <property type="entry name" value="TFIIS_N"/>
    <property type="match status" value="1"/>
</dbReference>
<dbReference type="Gene3D" id="1.10.472.30">
    <property type="entry name" value="Transcription elongation factor S-II, central domain"/>
    <property type="match status" value="1"/>
</dbReference>
<dbReference type="InterPro" id="IPR035441">
    <property type="entry name" value="TFIIS/LEDGF_dom_sf"/>
</dbReference>
<dbReference type="Pfam" id="PF07500">
    <property type="entry name" value="TFIIS_M"/>
    <property type="match status" value="1"/>
</dbReference>
<dbReference type="SMART" id="SM00509">
    <property type="entry name" value="TFS2N"/>
    <property type="match status" value="1"/>
</dbReference>
<dbReference type="PANTHER" id="PTHR11477">
    <property type="entry name" value="TRANSCRIPTION FACTOR S-II ZINC FINGER DOMAIN-CONTAINING PROTEIN"/>
    <property type="match status" value="1"/>
</dbReference>
<evidence type="ECO:0000256" key="2">
    <source>
        <dbReference type="ARBA" id="ARBA00022723"/>
    </source>
</evidence>
<evidence type="ECO:0000259" key="7">
    <source>
        <dbReference type="PROSITE" id="PS51319"/>
    </source>
</evidence>
<evidence type="ECO:0000256" key="3">
    <source>
        <dbReference type="ARBA" id="ARBA00022771"/>
    </source>
</evidence>
<keyword evidence="4" id="KW-0862">Zinc</keyword>
<dbReference type="InterPro" id="IPR017923">
    <property type="entry name" value="TFIIS_N"/>
</dbReference>
<dbReference type="SUPFAM" id="SSF46942">
    <property type="entry name" value="Elongation factor TFIIS domain 2"/>
    <property type="match status" value="1"/>
</dbReference>
<feature type="domain" description="TFIIS central" evidence="8">
    <location>
        <begin position="203"/>
        <end position="326"/>
    </location>
</feature>
<evidence type="ECO:0000256" key="5">
    <source>
        <dbReference type="ARBA" id="ARBA00023242"/>
    </source>
</evidence>
<keyword evidence="5 6" id="KW-0539">Nucleus</keyword>
<dbReference type="Pfam" id="PF08711">
    <property type="entry name" value="Med26"/>
    <property type="match status" value="1"/>
</dbReference>
<proteinExistence type="predicted"/>
<keyword evidence="3" id="KW-0863">Zinc-finger</keyword>
<sequence>MEKQFLALFESAKKSADILATSASIFPEAYRCLDALDKLKRFPVTSSRVLVSTHVAKEVQYLTKHRVKMIRTAASCLLDTWARKLYARNSVIDGKAQPTKSRSGSRTGTLIVKIHGRVIGRVKVDNPTQTEKKMEEEKENGFSCFKKAPQEPAKRCTEPGKVQGIRPCFKKPSTKRIPEQENVKDFCSFKKPSEEPVRCSDGLRGKVRHILVESFSRVAREVKENLMEAVSLSDPISVAADVESVMFEKMGAFNGTKQLNYRSILFNMKDPKNPDLRRKVLLGQIKPEKLVTMTSEEMASSQRQFENEQIRKKSLCKEMKKAEQEHKLVDPMEY</sequence>
<dbReference type="PANTHER" id="PTHR11477:SF0">
    <property type="entry name" value="IP08861P-RELATED"/>
    <property type="match status" value="1"/>
</dbReference>
<keyword evidence="2" id="KW-0479">Metal-binding</keyword>
<dbReference type="InterPro" id="IPR035100">
    <property type="entry name" value="TF_IIS-typ"/>
</dbReference>
<dbReference type="SUPFAM" id="SSF47676">
    <property type="entry name" value="Conserved domain common to transcription factors TFIIS, elongin A, CRSP70"/>
    <property type="match status" value="1"/>
</dbReference>
<evidence type="ECO:0000313" key="9">
    <source>
        <dbReference type="EMBL" id="VFU61986.1"/>
    </source>
</evidence>
<evidence type="ECO:0000256" key="1">
    <source>
        <dbReference type="ARBA" id="ARBA00004123"/>
    </source>
</evidence>
<comment type="subcellular location">
    <subcellularLocation>
        <location evidence="1 6">Nucleus</location>
    </subcellularLocation>
</comment>
<dbReference type="PROSITE" id="PS51321">
    <property type="entry name" value="TFIIS_CENTRAL"/>
    <property type="match status" value="1"/>
</dbReference>
<protein>
    <recommendedName>
        <fullName evidence="10">TFIIS central domain-containing protein</fullName>
    </recommendedName>
</protein>
<feature type="domain" description="TFIIS N-terminal" evidence="7">
    <location>
        <begin position="10"/>
        <end position="88"/>
    </location>
</feature>
<dbReference type="InterPro" id="IPR003617">
    <property type="entry name" value="TFIIS/CRSP70_N_sub"/>
</dbReference>
<dbReference type="GO" id="GO:0006351">
    <property type="term" value="P:DNA-templated transcription"/>
    <property type="evidence" value="ECO:0007669"/>
    <property type="project" value="InterPro"/>
</dbReference>
<dbReference type="AlphaFoldDB" id="A0A6N2N4Z8"/>
<dbReference type="GO" id="GO:0008270">
    <property type="term" value="F:zinc ion binding"/>
    <property type="evidence" value="ECO:0007669"/>
    <property type="project" value="UniProtKB-KW"/>
</dbReference>
<evidence type="ECO:0000256" key="6">
    <source>
        <dbReference type="PROSITE-ProRule" id="PRU00649"/>
    </source>
</evidence>
<dbReference type="Gene3D" id="1.20.930.10">
    <property type="entry name" value="Conserved domain common to transcription factors TFIIS, elongin A, CRSP70"/>
    <property type="match status" value="1"/>
</dbReference>